<dbReference type="EMBL" id="VKLS01001015">
    <property type="protein sequence ID" value="TSB14292.1"/>
    <property type="molecule type" value="Genomic_DNA"/>
</dbReference>
<comment type="caution">
    <text evidence="2">The sequence shown here is derived from an EMBL/GenBank/DDBJ whole genome shotgun (WGS) entry which is preliminary data.</text>
</comment>
<proteinExistence type="predicted"/>
<evidence type="ECO:0000313" key="2">
    <source>
        <dbReference type="EMBL" id="TSB14292.1"/>
    </source>
</evidence>
<feature type="compositionally biased region" description="Low complexity" evidence="1">
    <location>
        <begin position="7"/>
        <end position="21"/>
    </location>
</feature>
<dbReference type="AlphaFoldDB" id="A0A553XBR3"/>
<sequence>MGGTGKRAVAGHPAAPAPGAAGDRRPAVRDAHLDAALRSQLGLGIGEFTKKWRAYLKGALT</sequence>
<evidence type="ECO:0000256" key="1">
    <source>
        <dbReference type="SAM" id="MobiDB-lite"/>
    </source>
</evidence>
<protein>
    <submittedName>
        <fullName evidence="2">Uncharacterized protein</fullName>
    </submittedName>
</protein>
<feature type="region of interest" description="Disordered" evidence="1">
    <location>
        <begin position="1"/>
        <end position="27"/>
    </location>
</feature>
<accession>A0A553XBR3</accession>
<evidence type="ECO:0000313" key="3">
    <source>
        <dbReference type="Proteomes" id="UP000320888"/>
    </source>
</evidence>
<name>A0A553XBR3_9ACTN</name>
<dbReference type="Proteomes" id="UP000320888">
    <property type="component" value="Unassembled WGS sequence"/>
</dbReference>
<keyword evidence="3" id="KW-1185">Reference proteome</keyword>
<gene>
    <name evidence="2" type="ORF">FNZ23_31155</name>
</gene>
<reference evidence="2 3" key="1">
    <citation type="submission" date="2019-07" db="EMBL/GenBank/DDBJ databases">
        <title>Draft genome for Streptomyces benahoarensis MZ03-48.</title>
        <authorList>
            <person name="Gonzalez-Pimentel J.L."/>
        </authorList>
    </citation>
    <scope>NUCLEOTIDE SEQUENCE [LARGE SCALE GENOMIC DNA]</scope>
    <source>
        <strain evidence="2 3">MZ03-48</strain>
    </source>
</reference>
<organism evidence="2 3">
    <name type="scientific">Streptomyces benahoarensis</name>
    <dbReference type="NCBI Taxonomy" id="2595054"/>
    <lineage>
        <taxon>Bacteria</taxon>
        <taxon>Bacillati</taxon>
        <taxon>Actinomycetota</taxon>
        <taxon>Actinomycetes</taxon>
        <taxon>Kitasatosporales</taxon>
        <taxon>Streptomycetaceae</taxon>
        <taxon>Streptomyces</taxon>
    </lineage>
</organism>